<reference evidence="5 6" key="1">
    <citation type="submission" date="2020-03" db="EMBL/GenBank/DDBJ databases">
        <title>Leucobacter sp. nov., isolated from beetles.</title>
        <authorList>
            <person name="Hyun D.-W."/>
            <person name="Bae J.-W."/>
        </authorList>
    </citation>
    <scope>NUCLEOTIDE SEQUENCE [LARGE SCALE GENOMIC DNA]</scope>
    <source>
        <strain evidence="5 6">HDW9C</strain>
    </source>
</reference>
<evidence type="ECO:0000313" key="6">
    <source>
        <dbReference type="Proteomes" id="UP000502677"/>
    </source>
</evidence>
<dbReference type="KEGG" id="lvi:G7068_08405"/>
<dbReference type="RefSeq" id="WP_166291071.1">
    <property type="nucleotide sequence ID" value="NZ_CP049863.1"/>
</dbReference>
<evidence type="ECO:0000259" key="4">
    <source>
        <dbReference type="Pfam" id="PF10708"/>
    </source>
</evidence>
<keyword evidence="6" id="KW-1185">Reference proteome</keyword>
<dbReference type="AlphaFoldDB" id="A0A6G7XF77"/>
<evidence type="ECO:0000313" key="5">
    <source>
        <dbReference type="EMBL" id="QIK63215.1"/>
    </source>
</evidence>
<sequence>MSSAPAGWYDDGSGRKRWWDGLAWTDVYEDQQQPIEAPVAEASQSKPQSLSNRMKKKHDLGQDEDAIWSAVGRPLSGLGAGRYKLTTEYLIFETGTLSSKGQQIRTREIYDVDSSQSMTQKARDVGSITLWARRESGNERVVLQDIPNFREGVNLINRVSDEARIAQHLRENTSRSTVEYSGLAQTLAASVIPTATSLAEAAPSQAAGLDINAELERLAAFRDQGILDEEEFTAAKRKMLGL</sequence>
<dbReference type="Pfam" id="PF03703">
    <property type="entry name" value="bPH_2"/>
    <property type="match status" value="1"/>
</dbReference>
<dbReference type="EMBL" id="CP049863">
    <property type="protein sequence ID" value="QIK63215.1"/>
    <property type="molecule type" value="Genomic_DNA"/>
</dbReference>
<gene>
    <name evidence="5" type="ORF">G7068_08405</name>
</gene>
<dbReference type="Pfam" id="PF10708">
    <property type="entry name" value="DUF2510"/>
    <property type="match status" value="1"/>
</dbReference>
<feature type="domain" description="YdbS-like PH" evidence="2">
    <location>
        <begin position="82"/>
        <end position="151"/>
    </location>
</feature>
<feature type="domain" description="SHOCT" evidence="3">
    <location>
        <begin position="213"/>
        <end position="240"/>
    </location>
</feature>
<name>A0A6G7XF77_9MICO</name>
<organism evidence="5 6">
    <name type="scientific">Leucobacter viscericola</name>
    <dbReference type="NCBI Taxonomy" id="2714935"/>
    <lineage>
        <taxon>Bacteria</taxon>
        <taxon>Bacillati</taxon>
        <taxon>Actinomycetota</taxon>
        <taxon>Actinomycetes</taxon>
        <taxon>Micrococcales</taxon>
        <taxon>Microbacteriaceae</taxon>
        <taxon>Leucobacter</taxon>
    </lineage>
</organism>
<dbReference type="InterPro" id="IPR005182">
    <property type="entry name" value="YdbS-like_PH"/>
</dbReference>
<dbReference type="Proteomes" id="UP000502677">
    <property type="component" value="Chromosome"/>
</dbReference>
<evidence type="ECO:0000256" key="1">
    <source>
        <dbReference type="SAM" id="MobiDB-lite"/>
    </source>
</evidence>
<feature type="domain" description="DUF2510" evidence="4">
    <location>
        <begin position="6"/>
        <end position="34"/>
    </location>
</feature>
<dbReference type="Pfam" id="PF09851">
    <property type="entry name" value="SHOCT"/>
    <property type="match status" value="1"/>
</dbReference>
<protein>
    <submittedName>
        <fullName evidence="5">DUF2510 domain-containing protein</fullName>
    </submittedName>
</protein>
<evidence type="ECO:0000259" key="2">
    <source>
        <dbReference type="Pfam" id="PF03703"/>
    </source>
</evidence>
<feature type="compositionally biased region" description="Polar residues" evidence="1">
    <location>
        <begin position="42"/>
        <end position="52"/>
    </location>
</feature>
<dbReference type="InterPro" id="IPR018649">
    <property type="entry name" value="SHOCT"/>
</dbReference>
<proteinExistence type="predicted"/>
<accession>A0A6G7XF77</accession>
<feature type="region of interest" description="Disordered" evidence="1">
    <location>
        <begin position="38"/>
        <end position="57"/>
    </location>
</feature>
<dbReference type="InterPro" id="IPR018929">
    <property type="entry name" value="DUF2510"/>
</dbReference>
<evidence type="ECO:0000259" key="3">
    <source>
        <dbReference type="Pfam" id="PF09851"/>
    </source>
</evidence>